<dbReference type="Gene3D" id="3.30.559.30">
    <property type="entry name" value="Nonribosomal peptide synthetase, condensation domain"/>
    <property type="match status" value="1"/>
</dbReference>
<dbReference type="InterPro" id="IPR023213">
    <property type="entry name" value="CAT-like_dom_sf"/>
</dbReference>
<gene>
    <name evidence="6" type="ORF">BDW42DRAFT_40009</name>
</gene>
<evidence type="ECO:0000313" key="7">
    <source>
        <dbReference type="Proteomes" id="UP000235023"/>
    </source>
</evidence>
<dbReference type="Proteomes" id="UP000235023">
    <property type="component" value="Unassembled WGS sequence"/>
</dbReference>
<dbReference type="Pfam" id="PF00668">
    <property type="entry name" value="Condensation"/>
    <property type="match status" value="1"/>
</dbReference>
<dbReference type="OrthoDB" id="416786at2759"/>
<evidence type="ECO:0000313" key="6">
    <source>
        <dbReference type="EMBL" id="PLN84427.1"/>
    </source>
</evidence>
<dbReference type="GO" id="GO:0044550">
    <property type="term" value="P:secondary metabolite biosynthetic process"/>
    <property type="evidence" value="ECO:0007669"/>
    <property type="project" value="TreeGrafter"/>
</dbReference>
<feature type="domain" description="Condensation" evidence="5">
    <location>
        <begin position="16"/>
        <end position="295"/>
    </location>
</feature>
<dbReference type="InterPro" id="IPR042099">
    <property type="entry name" value="ANL_N_sf"/>
</dbReference>
<sequence>MALGQPLASYALITDPSSARRWFVWTLHRALYDGWSLPLILDMVNQAYCGIPKNPAEHEFKVFIEYISKHDNGKMVEYWRNTLVDCNCAAFPTLPSSVRQPVANSEVAHAIKCLESRSRDVTPSTLVRAAWALLVSRVTHSDDVVFGITASGRSVPIRDIDRVVGPTIATFPLYVKIPRSQKPLNYLAAIQQQTTEVIPFEHFGLHQIAKTSPGAKQACTFQTLLIIQPQEMTRADETLGHWEEICSPEWTNTYALSLEVQLGAKMVIAKFDSRVIKPWFVQVLLEELDFVMTQLDTAEPEQTIAGIEHVSPQNLERIWNWNRTVPSPVNQYIHQMIEERVQNQPNAPAISSWDGDFTYSELHRLATELVVAQLVESGVGPHLLGPELLIPLCFEKSAWTVVSILGVLKFGAGFVLLDPSLPEPRLRSIFDQVGSRVLLSSHANVSLSRRLSEIVIQIGPGLPQSPDQVQGRIPSDSMGSIALSQPSSKTMYAVSTSGSSGAPKCMLVTHASFCSAVYYQLGLLEFTRESRVLDFASYAFDAAIHNVMSTLVAGGCLCIPSEETRKDNLAEVISIMRPTIANLTPTVARLVDPGELQGLETLILLGEPVTARDAERWRSHNVYFINTYGPAEYTPISTINTLSASAEEAMRIGKGVGLVKWIVDPEDHNVLLPPGCITELLLEGPLVGKGYMNDPEKTAKAFIDNPKWLLGGSIDQAGR</sequence>
<dbReference type="SUPFAM" id="SSF56801">
    <property type="entry name" value="Acetyl-CoA synthetase-like"/>
    <property type="match status" value="1"/>
</dbReference>
<dbReference type="Gene3D" id="3.30.559.10">
    <property type="entry name" value="Chloramphenicol acetyltransferase-like domain"/>
    <property type="match status" value="1"/>
</dbReference>
<dbReference type="GO" id="GO:0005737">
    <property type="term" value="C:cytoplasm"/>
    <property type="evidence" value="ECO:0007669"/>
    <property type="project" value="TreeGrafter"/>
</dbReference>
<feature type="domain" description="AMP-dependent synthetase/ligase" evidence="4">
    <location>
        <begin position="338"/>
        <end position="691"/>
    </location>
</feature>
<organism evidence="6 7">
    <name type="scientific">Aspergillus taichungensis</name>
    <dbReference type="NCBI Taxonomy" id="482145"/>
    <lineage>
        <taxon>Eukaryota</taxon>
        <taxon>Fungi</taxon>
        <taxon>Dikarya</taxon>
        <taxon>Ascomycota</taxon>
        <taxon>Pezizomycotina</taxon>
        <taxon>Eurotiomycetes</taxon>
        <taxon>Eurotiomycetidae</taxon>
        <taxon>Eurotiales</taxon>
        <taxon>Aspergillaceae</taxon>
        <taxon>Aspergillus</taxon>
        <taxon>Aspergillus subgen. Circumdati</taxon>
    </lineage>
</organism>
<reference evidence="7" key="1">
    <citation type="submission" date="2017-12" db="EMBL/GenBank/DDBJ databases">
        <authorList>
            <consortium name="DOE Joint Genome Institute"/>
            <person name="Mondo S.J."/>
            <person name="Kjaerbolling I."/>
            <person name="Vesth T.C."/>
            <person name="Frisvad J.C."/>
            <person name="Nybo J.L."/>
            <person name="Theobald S."/>
            <person name="Kuo A."/>
            <person name="Bowyer P."/>
            <person name="Matsuda Y."/>
            <person name="Lyhne E.K."/>
            <person name="Kogle M.E."/>
            <person name="Clum A."/>
            <person name="Lipzen A."/>
            <person name="Salamov A."/>
            <person name="Ngan C.Y."/>
            <person name="Daum C."/>
            <person name="Chiniquy J."/>
            <person name="Barry K."/>
            <person name="LaButti K."/>
            <person name="Haridas S."/>
            <person name="Simmons B.A."/>
            <person name="Magnuson J.K."/>
            <person name="Mortensen U.H."/>
            <person name="Larsen T.O."/>
            <person name="Grigoriev I.V."/>
            <person name="Baker S.E."/>
            <person name="Andersen M.R."/>
            <person name="Nordberg H.P."/>
            <person name="Cantor M.N."/>
            <person name="Hua S.X."/>
        </authorList>
    </citation>
    <scope>NUCLEOTIDE SEQUENCE [LARGE SCALE GENOMIC DNA]</scope>
    <source>
        <strain evidence="7">IBT 19404</strain>
    </source>
</reference>
<dbReference type="Pfam" id="PF00501">
    <property type="entry name" value="AMP-binding"/>
    <property type="match status" value="1"/>
</dbReference>
<dbReference type="AlphaFoldDB" id="A0A2J5I3I0"/>
<comment type="similarity">
    <text evidence="3">Belongs to the NRP synthetase family.</text>
</comment>
<dbReference type="EMBL" id="KZ559511">
    <property type="protein sequence ID" value="PLN84427.1"/>
    <property type="molecule type" value="Genomic_DNA"/>
</dbReference>
<dbReference type="SUPFAM" id="SSF52777">
    <property type="entry name" value="CoA-dependent acyltransferases"/>
    <property type="match status" value="2"/>
</dbReference>
<dbReference type="CDD" id="cd19545">
    <property type="entry name" value="FUM14_C_NRPS-like"/>
    <property type="match status" value="1"/>
</dbReference>
<dbReference type="PANTHER" id="PTHR45527">
    <property type="entry name" value="NONRIBOSOMAL PEPTIDE SYNTHETASE"/>
    <property type="match status" value="1"/>
</dbReference>
<dbReference type="GO" id="GO:0031177">
    <property type="term" value="F:phosphopantetheine binding"/>
    <property type="evidence" value="ECO:0007669"/>
    <property type="project" value="TreeGrafter"/>
</dbReference>
<dbReference type="Gene3D" id="3.40.50.12780">
    <property type="entry name" value="N-terminal domain of ligase-like"/>
    <property type="match status" value="1"/>
</dbReference>
<evidence type="ECO:0000256" key="1">
    <source>
        <dbReference type="ARBA" id="ARBA00022450"/>
    </source>
</evidence>
<evidence type="ECO:0000256" key="3">
    <source>
        <dbReference type="ARBA" id="ARBA00029454"/>
    </source>
</evidence>
<protein>
    <recommendedName>
        <fullName evidence="8">Acetyl-CoA synthetase-like protein</fullName>
    </recommendedName>
</protein>
<keyword evidence="1" id="KW-0596">Phosphopantetheine</keyword>
<evidence type="ECO:0008006" key="8">
    <source>
        <dbReference type="Google" id="ProtNLM"/>
    </source>
</evidence>
<dbReference type="InterPro" id="IPR000873">
    <property type="entry name" value="AMP-dep_synth/lig_dom"/>
</dbReference>
<evidence type="ECO:0000259" key="4">
    <source>
        <dbReference type="Pfam" id="PF00501"/>
    </source>
</evidence>
<evidence type="ECO:0000256" key="2">
    <source>
        <dbReference type="ARBA" id="ARBA00022553"/>
    </source>
</evidence>
<proteinExistence type="inferred from homology"/>
<accession>A0A2J5I3I0</accession>
<evidence type="ECO:0000259" key="5">
    <source>
        <dbReference type="Pfam" id="PF00668"/>
    </source>
</evidence>
<dbReference type="GO" id="GO:0043041">
    <property type="term" value="P:amino acid activation for nonribosomal peptide biosynthetic process"/>
    <property type="evidence" value="ECO:0007669"/>
    <property type="project" value="TreeGrafter"/>
</dbReference>
<dbReference type="CDD" id="cd05918">
    <property type="entry name" value="A_NRPS_SidN3_like"/>
    <property type="match status" value="1"/>
</dbReference>
<dbReference type="InterPro" id="IPR001242">
    <property type="entry name" value="Condensation_dom"/>
</dbReference>
<keyword evidence="7" id="KW-1185">Reference proteome</keyword>
<keyword evidence="2" id="KW-0597">Phosphoprotein</keyword>
<name>A0A2J5I3I0_9EURO</name>
<dbReference type="PANTHER" id="PTHR45527:SF1">
    <property type="entry name" value="FATTY ACID SYNTHASE"/>
    <property type="match status" value="1"/>
</dbReference>
<dbReference type="GO" id="GO:0003824">
    <property type="term" value="F:catalytic activity"/>
    <property type="evidence" value="ECO:0007669"/>
    <property type="project" value="InterPro"/>
</dbReference>